<gene>
    <name evidence="2" type="ORF">B0T20DRAFT_13376</name>
</gene>
<comment type="caution">
    <text evidence="2">The sequence shown here is derived from an EMBL/GenBank/DDBJ whole genome shotgun (WGS) entry which is preliminary data.</text>
</comment>
<dbReference type="EMBL" id="JAUTDP010000001">
    <property type="protein sequence ID" value="KAK3403022.1"/>
    <property type="molecule type" value="Genomic_DNA"/>
</dbReference>
<dbReference type="PANTHER" id="PTHR13271:SF76">
    <property type="entry name" value="SET DOMAIN-CONTAINING PROTEIN 8"/>
    <property type="match status" value="1"/>
</dbReference>
<reference evidence="2" key="1">
    <citation type="journal article" date="2023" name="Mol. Phylogenet. Evol.">
        <title>Genome-scale phylogeny and comparative genomics of the fungal order Sordariales.</title>
        <authorList>
            <person name="Hensen N."/>
            <person name="Bonometti L."/>
            <person name="Westerberg I."/>
            <person name="Brannstrom I.O."/>
            <person name="Guillou S."/>
            <person name="Cros-Aarteil S."/>
            <person name="Calhoun S."/>
            <person name="Haridas S."/>
            <person name="Kuo A."/>
            <person name="Mondo S."/>
            <person name="Pangilinan J."/>
            <person name="Riley R."/>
            <person name="LaButti K."/>
            <person name="Andreopoulos B."/>
            <person name="Lipzen A."/>
            <person name="Chen C."/>
            <person name="Yan M."/>
            <person name="Daum C."/>
            <person name="Ng V."/>
            <person name="Clum A."/>
            <person name="Steindorff A."/>
            <person name="Ohm R.A."/>
            <person name="Martin F."/>
            <person name="Silar P."/>
            <person name="Natvig D.O."/>
            <person name="Lalanne C."/>
            <person name="Gautier V."/>
            <person name="Ament-Velasquez S.L."/>
            <person name="Kruys A."/>
            <person name="Hutchinson M.I."/>
            <person name="Powell A.J."/>
            <person name="Barry K."/>
            <person name="Miller A.N."/>
            <person name="Grigoriev I.V."/>
            <person name="Debuchy R."/>
            <person name="Gladieux P."/>
            <person name="Hiltunen Thoren M."/>
            <person name="Johannesson H."/>
        </authorList>
    </citation>
    <scope>NUCLEOTIDE SEQUENCE</scope>
    <source>
        <strain evidence="2">FGSC 1904</strain>
    </source>
</reference>
<dbReference type="InterPro" id="IPR001214">
    <property type="entry name" value="SET_dom"/>
</dbReference>
<protein>
    <recommendedName>
        <fullName evidence="1">SET domain-containing protein</fullName>
    </recommendedName>
</protein>
<dbReference type="SUPFAM" id="SSF82199">
    <property type="entry name" value="SET domain"/>
    <property type="match status" value="1"/>
</dbReference>
<feature type="domain" description="SET" evidence="1">
    <location>
        <begin position="23"/>
        <end position="261"/>
    </location>
</feature>
<dbReference type="Proteomes" id="UP001281003">
    <property type="component" value="Unassembled WGS sequence"/>
</dbReference>
<dbReference type="GO" id="GO:0016279">
    <property type="term" value="F:protein-lysine N-methyltransferase activity"/>
    <property type="evidence" value="ECO:0007669"/>
    <property type="project" value="TreeGrafter"/>
</dbReference>
<dbReference type="InterPro" id="IPR046341">
    <property type="entry name" value="SET_dom_sf"/>
</dbReference>
<reference evidence="2" key="2">
    <citation type="submission" date="2023-07" db="EMBL/GenBank/DDBJ databases">
        <authorList>
            <consortium name="Lawrence Berkeley National Laboratory"/>
            <person name="Haridas S."/>
            <person name="Hensen N."/>
            <person name="Bonometti L."/>
            <person name="Westerberg I."/>
            <person name="Brannstrom I.O."/>
            <person name="Guillou S."/>
            <person name="Cros-Aarteil S."/>
            <person name="Calhoun S."/>
            <person name="Kuo A."/>
            <person name="Mondo S."/>
            <person name="Pangilinan J."/>
            <person name="Riley R."/>
            <person name="LaButti K."/>
            <person name="Andreopoulos B."/>
            <person name="Lipzen A."/>
            <person name="Chen C."/>
            <person name="Yanf M."/>
            <person name="Daum C."/>
            <person name="Ng V."/>
            <person name="Clum A."/>
            <person name="Steindorff A."/>
            <person name="Ohm R."/>
            <person name="Martin F."/>
            <person name="Silar P."/>
            <person name="Natvig D."/>
            <person name="Lalanne C."/>
            <person name="Gautier V."/>
            <person name="Ament-velasquez S.L."/>
            <person name="Kruys A."/>
            <person name="Hutchinson M.I."/>
            <person name="Powell A.J."/>
            <person name="Barry K."/>
            <person name="Miller A.N."/>
            <person name="Grigoriev I.V."/>
            <person name="Debuchy R."/>
            <person name="Gladieux P."/>
            <person name="Thoren M.H."/>
            <person name="Johannesson H."/>
        </authorList>
    </citation>
    <scope>NUCLEOTIDE SEQUENCE</scope>
    <source>
        <strain evidence="2">FGSC 1904</strain>
    </source>
</reference>
<sequence length="485" mass="53778">MAQPGLPIEALPAWALLNGIAFPHVKVSNIEGKGFGVVSDGELKPEVPLMTVPNNLILNAQAVDEYAKEDKNFKELLDAVGHHSARRDILLFLLVQLVLASKKHQAPVGVSNPWKEYIKFLPKTVLVPTLWTEDERLLLRGTSLESAVNAKMTALTAEFDAVREAASSLPSWNDVLWPYNEEQGGNSSASLCSWILLDGLYRSRVLELPKSGESMVPCIDMINHSTSASAYYDENTMDEVILLPRPDIKILSGEEVTISYGDAKPAAEMLFSYGFIDPEATVESLVLPLEPFEDDPLAKAKLFAFKDLPKVHVAHDKGGSAVSWKSPFAYLMCVNEEDGLEFRVLQDSEGGRQLRVFWREEDVTDRIEDFETLIQNHEVPTLIKLRVVTVVQERLQEQLERAQSFADTSSLPIGGVDLVRDECRQAASLLRSIEIGLLEVVIEDLEKERRVLLADANVVAYLGSMETAESDLVGEEASNEAEDFS</sequence>
<name>A0AAE0PNJ4_SORBR</name>
<evidence type="ECO:0000259" key="1">
    <source>
        <dbReference type="PROSITE" id="PS50280"/>
    </source>
</evidence>
<dbReference type="AlphaFoldDB" id="A0AAE0PNJ4"/>
<organism evidence="2 3">
    <name type="scientific">Sordaria brevicollis</name>
    <dbReference type="NCBI Taxonomy" id="83679"/>
    <lineage>
        <taxon>Eukaryota</taxon>
        <taxon>Fungi</taxon>
        <taxon>Dikarya</taxon>
        <taxon>Ascomycota</taxon>
        <taxon>Pezizomycotina</taxon>
        <taxon>Sordariomycetes</taxon>
        <taxon>Sordariomycetidae</taxon>
        <taxon>Sordariales</taxon>
        <taxon>Sordariaceae</taxon>
        <taxon>Sordaria</taxon>
    </lineage>
</organism>
<dbReference type="CDD" id="cd10527">
    <property type="entry name" value="SET_LSMT"/>
    <property type="match status" value="1"/>
</dbReference>
<evidence type="ECO:0000313" key="3">
    <source>
        <dbReference type="Proteomes" id="UP001281003"/>
    </source>
</evidence>
<evidence type="ECO:0000313" key="2">
    <source>
        <dbReference type="EMBL" id="KAK3403022.1"/>
    </source>
</evidence>
<dbReference type="InterPro" id="IPR050600">
    <property type="entry name" value="SETD3_SETD6_MTase"/>
</dbReference>
<dbReference type="GO" id="GO:0005634">
    <property type="term" value="C:nucleus"/>
    <property type="evidence" value="ECO:0007669"/>
    <property type="project" value="TreeGrafter"/>
</dbReference>
<dbReference type="FunFam" id="3.90.1410.10:FF:000014">
    <property type="entry name" value="SET domain-containing protein"/>
    <property type="match status" value="1"/>
</dbReference>
<keyword evidence="3" id="KW-1185">Reference proteome</keyword>
<dbReference type="PROSITE" id="PS50280">
    <property type="entry name" value="SET"/>
    <property type="match status" value="1"/>
</dbReference>
<dbReference type="PANTHER" id="PTHR13271">
    <property type="entry name" value="UNCHARACTERIZED PUTATIVE METHYLTRANSFERASE"/>
    <property type="match status" value="1"/>
</dbReference>
<accession>A0AAE0PNJ4</accession>
<proteinExistence type="predicted"/>
<dbReference type="Gene3D" id="3.90.1410.10">
    <property type="entry name" value="set domain protein methyltransferase, domain 1"/>
    <property type="match status" value="1"/>
</dbReference>